<dbReference type="Gene3D" id="3.30.1050.10">
    <property type="entry name" value="SCP2 sterol-binding domain"/>
    <property type="match status" value="1"/>
</dbReference>
<dbReference type="AlphaFoldDB" id="A0AA41D8E1"/>
<feature type="domain" description="N-acetyltransferase" evidence="1">
    <location>
        <begin position="1"/>
        <end position="134"/>
    </location>
</feature>
<evidence type="ECO:0000313" key="2">
    <source>
        <dbReference type="EMBL" id="MBM6857206.1"/>
    </source>
</evidence>
<dbReference type="Proteomes" id="UP000698924">
    <property type="component" value="Unassembled WGS sequence"/>
</dbReference>
<name>A0AA41D8E1_9BACT</name>
<dbReference type="InterPro" id="IPR016181">
    <property type="entry name" value="Acyl_CoA_acyltransferase"/>
</dbReference>
<sequence>MMKEKVRQLWERCFHDSPAFTDLYFRMRYSNEVNIAIPSGESVIAALQMLPYPMTFCGKTIDTSYISGACTHPDFRGKGVMRELLAESFGRMHTQGVLLSTLIPAEPWLFDYYTRSGYAPVFHVQTDIFTKDADSILTSDYSITITDSFDPQLYACFEQKMQHRPCCIQHTAEDFKVILADLRLSGGHIYLLHPMQQYDATAAMAFVYPDEPNGLLVGELLADSEEEARLLLQHICQMNGQTNLRLLCPVSKEREGEKLGMARIIDVHAVLQLFAATHPNIEWNLTITDEQLDVNNGYYYLNNGHCMKSAKRLTGSHLALTISELTTKILAPQHPYMSLMLN</sequence>
<reference evidence="2 3" key="1">
    <citation type="journal article" date="2021" name="Sci. Rep.">
        <title>The distribution of antibiotic resistance genes in chicken gut microbiota commensals.</title>
        <authorList>
            <person name="Juricova H."/>
            <person name="Matiasovicova J."/>
            <person name="Kubasova T."/>
            <person name="Cejkova D."/>
            <person name="Rychlik I."/>
        </authorList>
    </citation>
    <scope>NUCLEOTIDE SEQUENCE [LARGE SCALE GENOMIC DNA]</scope>
    <source>
        <strain evidence="2 3">An421</strain>
    </source>
</reference>
<gene>
    <name evidence="2" type="ORF">H6D15_06265</name>
</gene>
<dbReference type="PANTHER" id="PTHR37817">
    <property type="entry name" value="N-ACETYLTRANSFERASE EIS"/>
    <property type="match status" value="1"/>
</dbReference>
<dbReference type="GO" id="GO:0034069">
    <property type="term" value="F:aminoglycoside N-acetyltransferase activity"/>
    <property type="evidence" value="ECO:0007669"/>
    <property type="project" value="TreeGrafter"/>
</dbReference>
<dbReference type="CDD" id="cd04301">
    <property type="entry name" value="NAT_SF"/>
    <property type="match status" value="1"/>
</dbReference>
<accession>A0AA41D8E1</accession>
<comment type="caution">
    <text evidence="2">The sequence shown here is derived from an EMBL/GenBank/DDBJ whole genome shotgun (WGS) entry which is preliminary data.</text>
</comment>
<dbReference type="InterPro" id="IPR051554">
    <property type="entry name" value="Acetyltransferase_Eis"/>
</dbReference>
<proteinExistence type="predicted"/>
<dbReference type="InterPro" id="IPR000182">
    <property type="entry name" value="GNAT_dom"/>
</dbReference>
<dbReference type="InterPro" id="IPR036527">
    <property type="entry name" value="SCP2_sterol-bd_dom_sf"/>
</dbReference>
<protein>
    <submittedName>
        <fullName evidence="2">GNAT family N-acetyltransferase</fullName>
    </submittedName>
</protein>
<evidence type="ECO:0000259" key="1">
    <source>
        <dbReference type="PROSITE" id="PS51186"/>
    </source>
</evidence>
<dbReference type="RefSeq" id="WP_204971504.1">
    <property type="nucleotide sequence ID" value="NZ_JAAZTS010000006.1"/>
</dbReference>
<keyword evidence="3" id="KW-1185">Reference proteome</keyword>
<evidence type="ECO:0000313" key="3">
    <source>
        <dbReference type="Proteomes" id="UP000698924"/>
    </source>
</evidence>
<dbReference type="GO" id="GO:0030649">
    <property type="term" value="P:aminoglycoside antibiotic catabolic process"/>
    <property type="evidence" value="ECO:0007669"/>
    <property type="project" value="TreeGrafter"/>
</dbReference>
<dbReference type="EMBL" id="JACJMO010000006">
    <property type="protein sequence ID" value="MBM6857206.1"/>
    <property type="molecule type" value="Genomic_DNA"/>
</dbReference>
<dbReference type="Gene3D" id="3.40.630.30">
    <property type="match status" value="1"/>
</dbReference>
<dbReference type="PANTHER" id="PTHR37817:SF1">
    <property type="entry name" value="N-ACETYLTRANSFERASE EIS"/>
    <property type="match status" value="1"/>
</dbReference>
<dbReference type="SUPFAM" id="SSF55718">
    <property type="entry name" value="SCP-like"/>
    <property type="match status" value="1"/>
</dbReference>
<organism evidence="2 3">
    <name type="scientific">Caecibacteroides pullorum</name>
    <dbReference type="NCBI Taxonomy" id="2725562"/>
    <lineage>
        <taxon>Bacteria</taxon>
        <taxon>Pseudomonadati</taxon>
        <taxon>Bacteroidota</taxon>
        <taxon>Bacteroidia</taxon>
        <taxon>Bacteroidales</taxon>
        <taxon>Bacteroidaceae</taxon>
        <taxon>Caecibacteroides</taxon>
    </lineage>
</organism>
<dbReference type="Pfam" id="PF13527">
    <property type="entry name" value="Acetyltransf_9"/>
    <property type="match status" value="1"/>
</dbReference>
<dbReference type="SUPFAM" id="SSF55729">
    <property type="entry name" value="Acyl-CoA N-acyltransferases (Nat)"/>
    <property type="match status" value="1"/>
</dbReference>
<dbReference type="PROSITE" id="PS51186">
    <property type="entry name" value="GNAT"/>
    <property type="match status" value="1"/>
</dbReference>